<evidence type="ECO:0000259" key="3">
    <source>
        <dbReference type="Pfam" id="PF13828"/>
    </source>
</evidence>
<keyword evidence="5" id="KW-1185">Reference proteome</keyword>
<organism evidence="4 5">
    <name type="scientific">Leucobacter viscericola</name>
    <dbReference type="NCBI Taxonomy" id="2714935"/>
    <lineage>
        <taxon>Bacteria</taxon>
        <taxon>Bacillati</taxon>
        <taxon>Actinomycetota</taxon>
        <taxon>Actinomycetes</taxon>
        <taxon>Micrococcales</taxon>
        <taxon>Microbacteriaceae</taxon>
        <taxon>Leucobacter</taxon>
    </lineage>
</organism>
<evidence type="ECO:0000313" key="5">
    <source>
        <dbReference type="Proteomes" id="UP000502677"/>
    </source>
</evidence>
<dbReference type="InterPro" id="IPR025241">
    <property type="entry name" value="DUF4190"/>
</dbReference>
<evidence type="ECO:0000256" key="1">
    <source>
        <dbReference type="SAM" id="MobiDB-lite"/>
    </source>
</evidence>
<accession>A0A6G7XIJ7</accession>
<proteinExistence type="predicted"/>
<keyword evidence="2" id="KW-0472">Membrane</keyword>
<feature type="region of interest" description="Disordered" evidence="1">
    <location>
        <begin position="1"/>
        <end position="50"/>
    </location>
</feature>
<feature type="domain" description="DUF4190" evidence="3">
    <location>
        <begin position="64"/>
        <end position="115"/>
    </location>
</feature>
<evidence type="ECO:0000313" key="4">
    <source>
        <dbReference type="EMBL" id="QIK64259.1"/>
    </source>
</evidence>
<dbReference type="RefSeq" id="WP_166292592.1">
    <property type="nucleotide sequence ID" value="NZ_CP049863.1"/>
</dbReference>
<evidence type="ECO:0000256" key="2">
    <source>
        <dbReference type="SAM" id="Phobius"/>
    </source>
</evidence>
<dbReference type="EMBL" id="CP049863">
    <property type="protein sequence ID" value="QIK64259.1"/>
    <property type="molecule type" value="Genomic_DNA"/>
</dbReference>
<dbReference type="AlphaFoldDB" id="A0A6G7XIJ7"/>
<keyword evidence="2" id="KW-1133">Transmembrane helix</keyword>
<dbReference type="Pfam" id="PF13828">
    <property type="entry name" value="DUF4190"/>
    <property type="match status" value="1"/>
</dbReference>
<sequence length="138" mass="14591">MSTPNVPQQPAAPQQPGYPAQQYTTQNPAPQQGYPQAPAPAQFTQQAQPAASKTTTLDKTNTFALVSIILAFISPIAAIVFGHLSLSQIKRTGDAGRGMALTGLIIGYVYAVSIVFFIIAYVGLIVALVGSASYMSRY</sequence>
<name>A0A6G7XIJ7_9MICO</name>
<reference evidence="4 5" key="1">
    <citation type="submission" date="2020-03" db="EMBL/GenBank/DDBJ databases">
        <title>Leucobacter sp. nov., isolated from beetles.</title>
        <authorList>
            <person name="Hyun D.-W."/>
            <person name="Bae J.-W."/>
        </authorList>
    </citation>
    <scope>NUCLEOTIDE SEQUENCE [LARGE SCALE GENOMIC DNA]</scope>
    <source>
        <strain evidence="4 5">HDW9C</strain>
    </source>
</reference>
<dbReference type="Proteomes" id="UP000502677">
    <property type="component" value="Chromosome"/>
</dbReference>
<keyword evidence="2" id="KW-0812">Transmembrane</keyword>
<dbReference type="KEGG" id="lvi:G7068_14400"/>
<protein>
    <submittedName>
        <fullName evidence="4">DUF4190 domain-containing protein</fullName>
    </submittedName>
</protein>
<gene>
    <name evidence="4" type="ORF">G7068_14400</name>
</gene>
<feature type="transmembrane region" description="Helical" evidence="2">
    <location>
        <begin position="105"/>
        <end position="129"/>
    </location>
</feature>
<feature type="transmembrane region" description="Helical" evidence="2">
    <location>
        <begin position="63"/>
        <end position="84"/>
    </location>
</feature>
<feature type="compositionally biased region" description="Low complexity" evidence="1">
    <location>
        <begin position="8"/>
        <end position="50"/>
    </location>
</feature>